<comment type="function">
    <text evidence="1 11">Condensation of UDP-2,3-diacylglucosamine and 2,3-diacylglucosamine-1-phosphate to form lipid A disaccharide, a precursor of lipid A, a phosphorylated glycolipid that anchors the lipopolysaccharide to the outer membrane of the cell.</text>
</comment>
<dbReference type="PANTHER" id="PTHR30372">
    <property type="entry name" value="LIPID-A-DISACCHARIDE SYNTHASE"/>
    <property type="match status" value="1"/>
</dbReference>
<reference evidence="13" key="3">
    <citation type="journal article" date="2017" name="Plant Physiol. Biochem.">
        <title>Differential oxidative and antioxidative response of duckweed Lemna minor toward plant growth promoting/inhibiting bacteria.</title>
        <authorList>
            <person name="Ishizawa H."/>
            <person name="Kuroda M."/>
            <person name="Morikawa M."/>
            <person name="Ike M."/>
        </authorList>
    </citation>
    <scope>NUCLEOTIDE SEQUENCE [LARGE SCALE GENOMIC DNA]</scope>
    <source>
        <strain evidence="13">H3</strain>
    </source>
</reference>
<comment type="catalytic activity">
    <reaction evidence="10 11">
        <text>a lipid X + a UDP-2-N,3-O-bis[(3R)-3-hydroxyacyl]-alpha-D-glucosamine = a lipid A disaccharide + UDP + H(+)</text>
        <dbReference type="Rhea" id="RHEA:67828"/>
        <dbReference type="ChEBI" id="CHEBI:15378"/>
        <dbReference type="ChEBI" id="CHEBI:58223"/>
        <dbReference type="ChEBI" id="CHEBI:137748"/>
        <dbReference type="ChEBI" id="CHEBI:176338"/>
        <dbReference type="ChEBI" id="CHEBI:176343"/>
        <dbReference type="EC" id="2.4.1.182"/>
    </reaction>
</comment>
<evidence type="ECO:0000256" key="10">
    <source>
        <dbReference type="ARBA" id="ARBA00048975"/>
    </source>
</evidence>
<dbReference type="OrthoDB" id="9801642at2"/>
<comment type="pathway">
    <text evidence="11">Bacterial outer membrane biogenesis; LPS lipid A biosynthesis.</text>
</comment>
<dbReference type="KEGG" id="amah:DLM_1963"/>
<dbReference type="GO" id="GO:0008915">
    <property type="term" value="F:lipid-A-disaccharide synthase activity"/>
    <property type="evidence" value="ECO:0007669"/>
    <property type="project" value="UniProtKB-UniRule"/>
</dbReference>
<dbReference type="GO" id="GO:0005543">
    <property type="term" value="F:phospholipid binding"/>
    <property type="evidence" value="ECO:0007669"/>
    <property type="project" value="TreeGrafter"/>
</dbReference>
<reference evidence="13" key="1">
    <citation type="journal article" date="2017" name="Biotechnol. Biofuels">
        <title>Evaluation of environmental bacterial communities as a factor affecting the growth of duckweed Lemna minor.</title>
        <authorList>
            <person name="Ishizawa H."/>
            <person name="Kuroda M."/>
            <person name="Morikawa M."/>
            <person name="Ike M."/>
        </authorList>
    </citation>
    <scope>NUCLEOTIDE SEQUENCE [LARGE SCALE GENOMIC DNA]</scope>
    <source>
        <strain evidence="13">H3</strain>
    </source>
</reference>
<sequence length="394" mass="43801">MSEPLFKRKGALKVAMVAGEASGDLLAAHLMDALQARHADIEFAGIGGPRMEARGFTSMVPQEKLAVRGYAEVLRSLPELLRIRRNLREQLQAEKPDVFIGVDAPDFNLALETALKKQGIATIHYVSPSVWAWRLERIYKIGRAVNRVLCLFPMEPALYQQAKVRADFVGHPLASEIPMQPDQLAMREQLGLPRQGPVFTLMPGSRKSELEFMAPLYIEAARLLLRDYPDATFLVPLATRATMDLFDRMLTQHKAWDLPLRKLFGHAQMAMIASDVVLVTSGTATLEVALTKRPMVISYKLSWLTYLLVKRKIKLPYVGLPNILCGRFVVPELLQKDATAPKLAAEVKRLYEDKDARAEVLQTFGDLHQSLLADTAALAATAVLQEAGCQPQPA</sequence>
<keyword evidence="8 11" id="KW-0808">Transferase</keyword>
<evidence type="ECO:0000256" key="9">
    <source>
        <dbReference type="ARBA" id="ARBA00023098"/>
    </source>
</evidence>
<proteinExistence type="inferred from homology"/>
<evidence type="ECO:0000256" key="2">
    <source>
        <dbReference type="ARBA" id="ARBA00007868"/>
    </source>
</evidence>
<accession>A0A3G9GG20</accession>
<evidence type="ECO:0000256" key="6">
    <source>
        <dbReference type="ARBA" id="ARBA00022556"/>
    </source>
</evidence>
<protein>
    <recommendedName>
        <fullName evidence="4 11">Lipid-A-disaccharide synthase</fullName>
        <ecNumber evidence="3 11">2.4.1.182</ecNumber>
    </recommendedName>
</protein>
<dbReference type="NCBIfam" id="TIGR00215">
    <property type="entry name" value="lpxB"/>
    <property type="match status" value="1"/>
</dbReference>
<evidence type="ECO:0000256" key="8">
    <source>
        <dbReference type="ARBA" id="ARBA00022679"/>
    </source>
</evidence>
<evidence type="ECO:0000256" key="7">
    <source>
        <dbReference type="ARBA" id="ARBA00022676"/>
    </source>
</evidence>
<dbReference type="EC" id="2.4.1.182" evidence="3 11"/>
<gene>
    <name evidence="11" type="primary">lpxB</name>
    <name evidence="12" type="ORF">DLM_1963</name>
</gene>
<dbReference type="Pfam" id="PF02684">
    <property type="entry name" value="LpxB"/>
    <property type="match status" value="1"/>
</dbReference>
<dbReference type="HAMAP" id="MF_00392">
    <property type="entry name" value="LpxB"/>
    <property type="match status" value="1"/>
</dbReference>
<dbReference type="Proteomes" id="UP000198290">
    <property type="component" value="Chromosome"/>
</dbReference>
<keyword evidence="13" id="KW-1185">Reference proteome</keyword>
<evidence type="ECO:0000256" key="4">
    <source>
        <dbReference type="ARBA" id="ARBA00020902"/>
    </source>
</evidence>
<dbReference type="PANTHER" id="PTHR30372:SF4">
    <property type="entry name" value="LIPID-A-DISACCHARIDE SYNTHASE, MITOCHONDRIAL-RELATED"/>
    <property type="match status" value="1"/>
</dbReference>
<organism evidence="12 13">
    <name type="scientific">Aquitalea magnusonii</name>
    <dbReference type="NCBI Taxonomy" id="332411"/>
    <lineage>
        <taxon>Bacteria</taxon>
        <taxon>Pseudomonadati</taxon>
        <taxon>Pseudomonadota</taxon>
        <taxon>Betaproteobacteria</taxon>
        <taxon>Neisseriales</taxon>
        <taxon>Chromobacteriaceae</taxon>
        <taxon>Aquitalea</taxon>
    </lineage>
</organism>
<dbReference type="STRING" id="332411.VI06_01655"/>
<dbReference type="GO" id="GO:0016020">
    <property type="term" value="C:membrane"/>
    <property type="evidence" value="ECO:0007669"/>
    <property type="project" value="GOC"/>
</dbReference>
<name>A0A3G9GG20_9NEIS</name>
<dbReference type="SUPFAM" id="SSF53756">
    <property type="entry name" value="UDP-Glycosyltransferase/glycogen phosphorylase"/>
    <property type="match status" value="1"/>
</dbReference>
<dbReference type="InterPro" id="IPR003835">
    <property type="entry name" value="Glyco_trans_19"/>
</dbReference>
<evidence type="ECO:0000313" key="13">
    <source>
        <dbReference type="Proteomes" id="UP000198290"/>
    </source>
</evidence>
<dbReference type="RefSeq" id="WP_089083226.1">
    <property type="nucleotide sequence ID" value="NZ_AP018823.1"/>
</dbReference>
<comment type="similarity">
    <text evidence="2 11">Belongs to the LpxB family.</text>
</comment>
<dbReference type="UniPathway" id="UPA00973"/>
<evidence type="ECO:0000256" key="1">
    <source>
        <dbReference type="ARBA" id="ARBA00002056"/>
    </source>
</evidence>
<keyword evidence="9 11" id="KW-0443">Lipid metabolism</keyword>
<evidence type="ECO:0000313" key="12">
    <source>
        <dbReference type="EMBL" id="BBF85579.1"/>
    </source>
</evidence>
<keyword evidence="7 11" id="KW-0328">Glycosyltransferase</keyword>
<evidence type="ECO:0000256" key="3">
    <source>
        <dbReference type="ARBA" id="ARBA00012687"/>
    </source>
</evidence>
<dbReference type="EMBL" id="AP018823">
    <property type="protein sequence ID" value="BBF85579.1"/>
    <property type="molecule type" value="Genomic_DNA"/>
</dbReference>
<evidence type="ECO:0000256" key="11">
    <source>
        <dbReference type="HAMAP-Rule" id="MF_00392"/>
    </source>
</evidence>
<evidence type="ECO:0000256" key="5">
    <source>
        <dbReference type="ARBA" id="ARBA00022516"/>
    </source>
</evidence>
<dbReference type="AlphaFoldDB" id="A0A3G9GG20"/>
<dbReference type="GO" id="GO:0009245">
    <property type="term" value="P:lipid A biosynthetic process"/>
    <property type="evidence" value="ECO:0007669"/>
    <property type="project" value="UniProtKB-UniRule"/>
</dbReference>
<reference evidence="12 13" key="2">
    <citation type="journal article" date="2017" name="Genome Announc.">
        <title>Draft genome sequence of Aquitalea magnusonii strain H3, a plant growth-promoting bacterium of duckweed Lemna minor.</title>
        <authorList>
            <person name="Ishizawa H."/>
            <person name="Kuroda M."/>
            <person name="Ike M."/>
        </authorList>
    </citation>
    <scope>NUCLEOTIDE SEQUENCE [LARGE SCALE GENOMIC DNA]</scope>
    <source>
        <strain evidence="12 13">H3</strain>
    </source>
</reference>
<keyword evidence="5 11" id="KW-0444">Lipid biosynthesis</keyword>
<keyword evidence="6 11" id="KW-0441">Lipid A biosynthesis</keyword>